<feature type="region of interest" description="Disordered" evidence="1">
    <location>
        <begin position="356"/>
        <end position="383"/>
    </location>
</feature>
<evidence type="ECO:0000256" key="1">
    <source>
        <dbReference type="SAM" id="MobiDB-lite"/>
    </source>
</evidence>
<dbReference type="PANTHER" id="PTHR22084">
    <property type="entry name" value="GEX INTERACTING PROTEIN PROTEIN 4"/>
    <property type="match status" value="1"/>
</dbReference>
<feature type="non-terminal residue" evidence="2">
    <location>
        <position position="1"/>
    </location>
</feature>
<comment type="caution">
    <text evidence="2">The sequence shown here is derived from an EMBL/GenBank/DDBJ whole genome shotgun (WGS) entry which is preliminary data.</text>
</comment>
<dbReference type="EMBL" id="CATQJA010002662">
    <property type="protein sequence ID" value="CAJ0580985.1"/>
    <property type="molecule type" value="Genomic_DNA"/>
</dbReference>
<feature type="compositionally biased region" description="Polar residues" evidence="1">
    <location>
        <begin position="480"/>
        <end position="506"/>
    </location>
</feature>
<dbReference type="AlphaFoldDB" id="A0AA36GD47"/>
<proteinExistence type="predicted"/>
<accession>A0AA36GD47</accession>
<evidence type="ECO:0000313" key="3">
    <source>
        <dbReference type="Proteomes" id="UP001177023"/>
    </source>
</evidence>
<evidence type="ECO:0000313" key="2">
    <source>
        <dbReference type="EMBL" id="CAJ0580985.1"/>
    </source>
</evidence>
<feature type="region of interest" description="Disordered" evidence="1">
    <location>
        <begin position="1"/>
        <end position="22"/>
    </location>
</feature>
<dbReference type="Proteomes" id="UP001177023">
    <property type="component" value="Unassembled WGS sequence"/>
</dbReference>
<keyword evidence="3" id="KW-1185">Reference proteome</keyword>
<protein>
    <submittedName>
        <fullName evidence="2">Uncharacterized protein</fullName>
    </submittedName>
</protein>
<reference evidence="2" key="1">
    <citation type="submission" date="2023-06" db="EMBL/GenBank/DDBJ databases">
        <authorList>
            <person name="Delattre M."/>
        </authorList>
    </citation>
    <scope>NUCLEOTIDE SEQUENCE</scope>
    <source>
        <strain evidence="2">AF72</strain>
    </source>
</reference>
<gene>
    <name evidence="2" type="ORF">MSPICULIGERA_LOCUS19154</name>
</gene>
<dbReference type="PANTHER" id="PTHR22084:SF4">
    <property type="entry name" value="BZIP DOMAIN-CONTAINING PROTEIN"/>
    <property type="match status" value="1"/>
</dbReference>
<name>A0AA36GD47_9BILA</name>
<organism evidence="2 3">
    <name type="scientific">Mesorhabditis spiculigera</name>
    <dbReference type="NCBI Taxonomy" id="96644"/>
    <lineage>
        <taxon>Eukaryota</taxon>
        <taxon>Metazoa</taxon>
        <taxon>Ecdysozoa</taxon>
        <taxon>Nematoda</taxon>
        <taxon>Chromadorea</taxon>
        <taxon>Rhabditida</taxon>
        <taxon>Rhabditina</taxon>
        <taxon>Rhabditomorpha</taxon>
        <taxon>Rhabditoidea</taxon>
        <taxon>Rhabditidae</taxon>
        <taxon>Mesorhabditinae</taxon>
        <taxon>Mesorhabditis</taxon>
    </lineage>
</organism>
<feature type="region of interest" description="Disordered" evidence="1">
    <location>
        <begin position="480"/>
        <end position="513"/>
    </location>
</feature>
<sequence length="513" mass="59000">MNTYAYTSQEHRPPSQNPGTPRQQTYIDTIDVEYSTFHTAPTYTSPSYHTSQTFIAGEQGNEIRIISNSGETTGRYVEIQGNGREDKLTAMIDSYFIDSPGATDHADGSPQGQWVQQPIHYVAGSSSHMKKGIVPITQDRIDKEKAKRVKQAEAARLRYHRLTNDEKKELNLKRTLAQKRKRQREKELEQLDEILRASNDIQEDPDVTEQLKEKRLRAKWAEAARARYQRMTPEERKVHNNRRRARQMSHALLMARESGELTGDKSKDEEAIKRQIKAMNSKKAEAARLRYHRMSEEEKRSYNQRRTEAFRKRRIEEEMLLAMPIGRINGEALDRAQQIVVRNAKRAEAARLRYQRMTPDQRKNYNQKRYTPKRAKPESVRNNAADHNEYDVLTSLEKDVLRRTQQAQQVILRQQRQQTILAQQQSSQAVQAVPAPQSYVLSQSALPAQSHIMQGSPSAHQNGQHFQVAGPSSHVLLSAKQEQSSQGAQHQNIVHQQQSNYHNPTMTPYGGPL</sequence>